<keyword evidence="3" id="KW-1185">Reference proteome</keyword>
<organism evidence="2 3">
    <name type="scientific">Caldimonas aquatica</name>
    <dbReference type="NCBI Taxonomy" id="376175"/>
    <lineage>
        <taxon>Bacteria</taxon>
        <taxon>Pseudomonadati</taxon>
        <taxon>Pseudomonadota</taxon>
        <taxon>Betaproteobacteria</taxon>
        <taxon>Burkholderiales</taxon>
        <taxon>Sphaerotilaceae</taxon>
        <taxon>Caldimonas</taxon>
    </lineage>
</organism>
<sequence>MPRCSLPAWVLALALPVAVHAQTVVQRAFPQDALRGEIVVTAPPEITLNGEPARLAPGARLRGQDNLLVMSGAVVGEKLPVLYTLDTYGLVKDVWILRADEQKKLWPKTRQEAAAWAFDPAAQAWVKR</sequence>
<reference evidence="2" key="1">
    <citation type="submission" date="2022-10" db="EMBL/GenBank/DDBJ databases">
        <title>Complete genome sequence of Schlegelella aquatica LMG 23380.</title>
        <authorList>
            <person name="Musilova J."/>
            <person name="Kourilova X."/>
            <person name="Bezdicek M."/>
            <person name="Hermankova K."/>
            <person name="Obruca S."/>
            <person name="Sedlar K."/>
        </authorList>
    </citation>
    <scope>NUCLEOTIDE SEQUENCE</scope>
    <source>
        <strain evidence="2">LMG 23380</strain>
    </source>
</reference>
<dbReference type="EMBL" id="CP110257">
    <property type="protein sequence ID" value="UZD55471.1"/>
    <property type="molecule type" value="Genomic_DNA"/>
</dbReference>
<evidence type="ECO:0000313" key="2">
    <source>
        <dbReference type="EMBL" id="UZD55471.1"/>
    </source>
</evidence>
<evidence type="ECO:0000313" key="3">
    <source>
        <dbReference type="Proteomes" id="UP001163266"/>
    </source>
</evidence>
<gene>
    <name evidence="2" type="ORF">OMP39_02445</name>
</gene>
<feature type="chain" id="PRO_5047509207" evidence="1">
    <location>
        <begin position="22"/>
        <end position="128"/>
    </location>
</feature>
<dbReference type="Proteomes" id="UP001163266">
    <property type="component" value="Chromosome"/>
</dbReference>
<evidence type="ECO:0000256" key="1">
    <source>
        <dbReference type="SAM" id="SignalP"/>
    </source>
</evidence>
<name>A0ABY6MTY6_9BURK</name>
<proteinExistence type="predicted"/>
<feature type="signal peptide" evidence="1">
    <location>
        <begin position="1"/>
        <end position="21"/>
    </location>
</feature>
<accession>A0ABY6MTY6</accession>
<dbReference type="RefSeq" id="WP_264893225.1">
    <property type="nucleotide sequence ID" value="NZ_CP110257.1"/>
</dbReference>
<keyword evidence="1" id="KW-0732">Signal</keyword>
<protein>
    <submittedName>
        <fullName evidence="2">Uncharacterized protein</fullName>
    </submittedName>
</protein>